<accession>A0A542YP23</accession>
<evidence type="ECO:0000313" key="6">
    <source>
        <dbReference type="Proteomes" id="UP000319516"/>
    </source>
</evidence>
<dbReference type="AlphaFoldDB" id="A0A542YP23"/>
<dbReference type="GO" id="GO:0012505">
    <property type="term" value="C:endomembrane system"/>
    <property type="evidence" value="ECO:0007669"/>
    <property type="project" value="UniProtKB-ARBA"/>
</dbReference>
<keyword evidence="6" id="KW-1185">Reference proteome</keyword>
<dbReference type="InterPro" id="IPR038261">
    <property type="entry name" value="GPP34-like_sf"/>
</dbReference>
<dbReference type="Pfam" id="PF05719">
    <property type="entry name" value="GPP34"/>
    <property type="match status" value="1"/>
</dbReference>
<evidence type="ECO:0000256" key="3">
    <source>
        <dbReference type="ARBA" id="ARBA00023121"/>
    </source>
</evidence>
<keyword evidence="2" id="KW-0333">Golgi apparatus</keyword>
<dbReference type="Gene3D" id="1.10.3630.10">
    <property type="entry name" value="yeast vps74-n-term truncation variant domain like"/>
    <property type="match status" value="1"/>
</dbReference>
<dbReference type="Proteomes" id="UP000319516">
    <property type="component" value="Unassembled WGS sequence"/>
</dbReference>
<comment type="subcellular location">
    <subcellularLocation>
        <location evidence="1">Golgi apparatus membrane</location>
        <topology evidence="1">Peripheral membrane protein</topology>
        <orientation evidence="1">Cytoplasmic side</orientation>
    </subcellularLocation>
</comment>
<keyword evidence="3" id="KW-0446">Lipid-binding</keyword>
<protein>
    <submittedName>
        <fullName evidence="5">Golgi phosphoprotein 3 GPP34</fullName>
    </submittedName>
</protein>
<reference evidence="5 6" key="1">
    <citation type="submission" date="2019-06" db="EMBL/GenBank/DDBJ databases">
        <title>Sequencing the genomes of 1000 actinobacteria strains.</title>
        <authorList>
            <person name="Klenk H.-P."/>
        </authorList>
    </citation>
    <scope>NUCLEOTIDE SEQUENCE [LARGE SCALE GENOMIC DNA]</scope>
    <source>
        <strain evidence="5 6">DSM 12335</strain>
    </source>
</reference>
<keyword evidence="4" id="KW-0472">Membrane</keyword>
<evidence type="ECO:0000256" key="1">
    <source>
        <dbReference type="ARBA" id="ARBA00004255"/>
    </source>
</evidence>
<evidence type="ECO:0000256" key="2">
    <source>
        <dbReference type="ARBA" id="ARBA00023034"/>
    </source>
</evidence>
<dbReference type="InterPro" id="IPR008628">
    <property type="entry name" value="GPP34-like"/>
</dbReference>
<organism evidence="5 6">
    <name type="scientific">Ornithinicoccus hortensis</name>
    <dbReference type="NCBI Taxonomy" id="82346"/>
    <lineage>
        <taxon>Bacteria</taxon>
        <taxon>Bacillati</taxon>
        <taxon>Actinomycetota</taxon>
        <taxon>Actinomycetes</taxon>
        <taxon>Micrococcales</taxon>
        <taxon>Intrasporangiaceae</taxon>
        <taxon>Ornithinicoccus</taxon>
    </lineage>
</organism>
<evidence type="ECO:0000256" key="4">
    <source>
        <dbReference type="ARBA" id="ARBA00023136"/>
    </source>
</evidence>
<proteinExistence type="predicted"/>
<evidence type="ECO:0000313" key="5">
    <source>
        <dbReference type="EMBL" id="TQL49848.1"/>
    </source>
</evidence>
<sequence length="230" mass="23963">MLIAEEVLILLTDTEGRAVSTPRATRTVCTGALLLELELAGRLRLDDAGRLMVTDGAPTGAESPGGTPAEPLPESLEEAMALFAKHEGRKPKAIMPVVARRCEALAYDALLASGAAEEEKHNALGFIPDTRRHLTDPAGRDALHREVQAVLLGEQPPTTRTGSLIALLHAASSIHTVFAGAGGLSDKELRGRAADIADGEWASEASRGAIRSMQTAMVVGVGVAMFGAGS</sequence>
<gene>
    <name evidence="5" type="ORF">FB467_0942</name>
</gene>
<comment type="caution">
    <text evidence="5">The sequence shown here is derived from an EMBL/GenBank/DDBJ whole genome shotgun (WGS) entry which is preliminary data.</text>
</comment>
<dbReference type="EMBL" id="VFOP01000001">
    <property type="protein sequence ID" value="TQL49848.1"/>
    <property type="molecule type" value="Genomic_DNA"/>
</dbReference>
<dbReference type="GO" id="GO:0070273">
    <property type="term" value="F:phosphatidylinositol-4-phosphate binding"/>
    <property type="evidence" value="ECO:0007669"/>
    <property type="project" value="InterPro"/>
</dbReference>
<dbReference type="RefSeq" id="WP_170230561.1">
    <property type="nucleotide sequence ID" value="NZ_BAAAIK010000004.1"/>
</dbReference>
<name>A0A542YP23_9MICO</name>
<dbReference type="GO" id="GO:0005737">
    <property type="term" value="C:cytoplasm"/>
    <property type="evidence" value="ECO:0007669"/>
    <property type="project" value="UniProtKB-ARBA"/>
</dbReference>